<dbReference type="CDD" id="cd01040">
    <property type="entry name" value="Mb-like"/>
    <property type="match status" value="1"/>
</dbReference>
<organism evidence="7 8">
    <name type="scientific">Bursaphelenchus okinawaensis</name>
    <dbReference type="NCBI Taxonomy" id="465554"/>
    <lineage>
        <taxon>Eukaryota</taxon>
        <taxon>Metazoa</taxon>
        <taxon>Ecdysozoa</taxon>
        <taxon>Nematoda</taxon>
        <taxon>Chromadorea</taxon>
        <taxon>Rhabditida</taxon>
        <taxon>Tylenchina</taxon>
        <taxon>Tylenchomorpha</taxon>
        <taxon>Aphelenchoidea</taxon>
        <taxon>Aphelenchoididae</taxon>
        <taxon>Bursaphelenchus</taxon>
    </lineage>
</organism>
<dbReference type="OrthoDB" id="5810844at2759"/>
<keyword evidence="8" id="KW-1185">Reference proteome</keyword>
<evidence type="ECO:0000313" key="7">
    <source>
        <dbReference type="EMBL" id="CAD5224530.1"/>
    </source>
</evidence>
<dbReference type="GO" id="GO:0046872">
    <property type="term" value="F:metal ion binding"/>
    <property type="evidence" value="ECO:0007669"/>
    <property type="project" value="UniProtKB-KW"/>
</dbReference>
<dbReference type="EMBL" id="CAJFDH010000005">
    <property type="protein sequence ID" value="CAD5224530.1"/>
    <property type="molecule type" value="Genomic_DNA"/>
</dbReference>
<feature type="compositionally biased region" description="Polar residues" evidence="6">
    <location>
        <begin position="83"/>
        <end position="93"/>
    </location>
</feature>
<feature type="compositionally biased region" description="Basic and acidic residues" evidence="6">
    <location>
        <begin position="1"/>
        <end position="15"/>
    </location>
</feature>
<sequence length="369" mass="41986">MGNSDSHLDKQDIKHTKVSRQITAPPKSDPKPDKRHSLSPSIQIPTRSSSLKIGNGSDDVEYIEEQKREVSRRIQQRRAKSFRNPNGRGSNGSFRLPICPITGLTNTQKKLIQAKWMEMDGQGVMDMGRNVFETLFRKEPACLKAIGLGHLINRRDLEWRYHVNYRQHIKRFCEAFNEVIRSFDHPRTSIDRLQELGALHANTYLKSDERKVPGSYWDGLVFAINYAAKDLQVESSSRGSESPSNVIFDRRFLLPNDNDNSTPPSPTQFSSLSVTPQRRAGSVCPRVAEAWNLLANYAVSQMKFGYEMERLLHYELKRLEKEFGQTDSFSSSINHRSTGSEDGTYSSSDSPRSSEIIRCEPPMIGNISF</sequence>
<reference evidence="7" key="1">
    <citation type="submission" date="2020-09" db="EMBL/GenBank/DDBJ databases">
        <authorList>
            <person name="Kikuchi T."/>
        </authorList>
    </citation>
    <scope>NUCLEOTIDE SEQUENCE</scope>
    <source>
        <strain evidence="7">SH1</strain>
    </source>
</reference>
<name>A0A811LAA1_9BILA</name>
<protein>
    <recommendedName>
        <fullName evidence="9">GLOBIN domain-containing protein</fullName>
    </recommendedName>
</protein>
<dbReference type="InterPro" id="IPR044399">
    <property type="entry name" value="Mb-like_M"/>
</dbReference>
<dbReference type="EMBL" id="CAJFCW020000005">
    <property type="protein sequence ID" value="CAG9119938.1"/>
    <property type="molecule type" value="Genomic_DNA"/>
</dbReference>
<dbReference type="GO" id="GO:0019825">
    <property type="term" value="F:oxygen binding"/>
    <property type="evidence" value="ECO:0007669"/>
    <property type="project" value="InterPro"/>
</dbReference>
<proteinExistence type="predicted"/>
<feature type="compositionally biased region" description="Polar residues" evidence="6">
    <location>
        <begin position="38"/>
        <end position="52"/>
    </location>
</feature>
<dbReference type="AlphaFoldDB" id="A0A811LAA1"/>
<evidence type="ECO:0008006" key="9">
    <source>
        <dbReference type="Google" id="ProtNLM"/>
    </source>
</evidence>
<dbReference type="Gene3D" id="1.10.490.10">
    <property type="entry name" value="Globins"/>
    <property type="match status" value="1"/>
</dbReference>
<evidence type="ECO:0000256" key="5">
    <source>
        <dbReference type="ARBA" id="ARBA00023004"/>
    </source>
</evidence>
<evidence type="ECO:0000256" key="4">
    <source>
        <dbReference type="ARBA" id="ARBA00022723"/>
    </source>
</evidence>
<feature type="region of interest" description="Disordered" evidence="6">
    <location>
        <begin position="1"/>
        <end position="58"/>
    </location>
</feature>
<dbReference type="SUPFAM" id="SSF46458">
    <property type="entry name" value="Globin-like"/>
    <property type="match status" value="1"/>
</dbReference>
<keyword evidence="5" id="KW-0408">Iron</keyword>
<dbReference type="Proteomes" id="UP000783686">
    <property type="component" value="Unassembled WGS sequence"/>
</dbReference>
<dbReference type="InterPro" id="IPR012292">
    <property type="entry name" value="Globin/Proto"/>
</dbReference>
<comment type="caution">
    <text evidence="7">The sequence shown here is derived from an EMBL/GenBank/DDBJ whole genome shotgun (WGS) entry which is preliminary data.</text>
</comment>
<gene>
    <name evidence="7" type="ORF">BOKJ2_LOCUS11125</name>
</gene>
<feature type="compositionally biased region" description="Polar residues" evidence="6">
    <location>
        <begin position="327"/>
        <end position="345"/>
    </location>
</feature>
<dbReference type="GO" id="GO:0005344">
    <property type="term" value="F:oxygen carrier activity"/>
    <property type="evidence" value="ECO:0007669"/>
    <property type="project" value="UniProtKB-KW"/>
</dbReference>
<feature type="region of interest" description="Disordered" evidence="6">
    <location>
        <begin position="327"/>
        <end position="357"/>
    </location>
</feature>
<evidence type="ECO:0000256" key="1">
    <source>
        <dbReference type="ARBA" id="ARBA00022448"/>
    </source>
</evidence>
<evidence type="ECO:0000256" key="6">
    <source>
        <dbReference type="SAM" id="MobiDB-lite"/>
    </source>
</evidence>
<evidence type="ECO:0000256" key="2">
    <source>
        <dbReference type="ARBA" id="ARBA00022617"/>
    </source>
</evidence>
<feature type="region of interest" description="Disordered" evidence="6">
    <location>
        <begin position="71"/>
        <end position="94"/>
    </location>
</feature>
<evidence type="ECO:0000256" key="3">
    <source>
        <dbReference type="ARBA" id="ARBA00022621"/>
    </source>
</evidence>
<accession>A0A811LAA1</accession>
<dbReference type="PANTHER" id="PTHR46458:SF1">
    <property type="entry name" value="GEO09476P1"/>
    <property type="match status" value="1"/>
</dbReference>
<keyword evidence="4" id="KW-0479">Metal-binding</keyword>
<keyword evidence="2" id="KW-0349">Heme</keyword>
<evidence type="ECO:0000313" key="8">
    <source>
        <dbReference type="Proteomes" id="UP000614601"/>
    </source>
</evidence>
<keyword evidence="3" id="KW-0561">Oxygen transport</keyword>
<dbReference type="Proteomes" id="UP000614601">
    <property type="component" value="Unassembled WGS sequence"/>
</dbReference>
<dbReference type="PANTHER" id="PTHR46458">
    <property type="entry name" value="BLR2807 PROTEIN"/>
    <property type="match status" value="1"/>
</dbReference>
<dbReference type="InterPro" id="IPR050532">
    <property type="entry name" value="Globin-like_OT"/>
</dbReference>
<dbReference type="GO" id="GO:0020037">
    <property type="term" value="F:heme binding"/>
    <property type="evidence" value="ECO:0007669"/>
    <property type="project" value="InterPro"/>
</dbReference>
<keyword evidence="1" id="KW-0813">Transport</keyword>
<dbReference type="InterPro" id="IPR009050">
    <property type="entry name" value="Globin-like_sf"/>
</dbReference>